<evidence type="ECO:0000313" key="2">
    <source>
        <dbReference type="Proteomes" id="UP001627154"/>
    </source>
</evidence>
<name>A0ABD2WDC1_9HYME</name>
<reference evidence="1 2" key="1">
    <citation type="journal article" date="2024" name="bioRxiv">
        <title>A reference genome for Trichogramma kaykai: A tiny desert-dwelling parasitoid wasp with competing sex-ratio distorters.</title>
        <authorList>
            <person name="Culotta J."/>
            <person name="Lindsey A.R."/>
        </authorList>
    </citation>
    <scope>NUCLEOTIDE SEQUENCE [LARGE SCALE GENOMIC DNA]</scope>
    <source>
        <strain evidence="1 2">KSX58</strain>
    </source>
</reference>
<evidence type="ECO:0000313" key="1">
    <source>
        <dbReference type="EMBL" id="KAL3391004.1"/>
    </source>
</evidence>
<protein>
    <submittedName>
        <fullName evidence="1">Uncharacterized protein</fullName>
    </submittedName>
</protein>
<proteinExistence type="predicted"/>
<sequence>MPMTLESFDCDRNPASVSVRWEKWKRALNIFLLASNVKKSAKKRACLLHIGGLNLQEVFYHIPGANVDETAQLKIVAWISSWISYVESMLIGDELCVEIAGKQRGNSVESIPIPRGQFIDSTRKDHRFHVDFYQFIHEDFLRRSTMIFWSSKK</sequence>
<comment type="caution">
    <text evidence="1">The sequence shown here is derived from an EMBL/GenBank/DDBJ whole genome shotgun (WGS) entry which is preliminary data.</text>
</comment>
<keyword evidence="2" id="KW-1185">Reference proteome</keyword>
<dbReference type="AlphaFoldDB" id="A0ABD2WDC1"/>
<gene>
    <name evidence="1" type="ORF">TKK_014258</name>
</gene>
<accession>A0ABD2WDC1</accession>
<organism evidence="1 2">
    <name type="scientific">Trichogramma kaykai</name>
    <dbReference type="NCBI Taxonomy" id="54128"/>
    <lineage>
        <taxon>Eukaryota</taxon>
        <taxon>Metazoa</taxon>
        <taxon>Ecdysozoa</taxon>
        <taxon>Arthropoda</taxon>
        <taxon>Hexapoda</taxon>
        <taxon>Insecta</taxon>
        <taxon>Pterygota</taxon>
        <taxon>Neoptera</taxon>
        <taxon>Endopterygota</taxon>
        <taxon>Hymenoptera</taxon>
        <taxon>Apocrita</taxon>
        <taxon>Proctotrupomorpha</taxon>
        <taxon>Chalcidoidea</taxon>
        <taxon>Trichogrammatidae</taxon>
        <taxon>Trichogramma</taxon>
    </lineage>
</organism>
<dbReference type="EMBL" id="JBJJXI010000113">
    <property type="protein sequence ID" value="KAL3391004.1"/>
    <property type="molecule type" value="Genomic_DNA"/>
</dbReference>
<dbReference type="Proteomes" id="UP001627154">
    <property type="component" value="Unassembled WGS sequence"/>
</dbReference>